<feature type="compositionally biased region" description="Pro residues" evidence="1">
    <location>
        <begin position="1"/>
        <end position="22"/>
    </location>
</feature>
<evidence type="ECO:0000313" key="2">
    <source>
        <dbReference type="EMBL" id="KAI9631737.1"/>
    </source>
</evidence>
<protein>
    <submittedName>
        <fullName evidence="2">Uncharacterized protein</fullName>
    </submittedName>
</protein>
<dbReference type="Proteomes" id="UP001164286">
    <property type="component" value="Unassembled WGS sequence"/>
</dbReference>
<sequence>MQPVPAYTPPALPPVAPAPAEIPGPNEQGRTLALSALDPPIAPLDSILPLTSIHPLQHQPTAPRLISVALPLTPYPDPDHQSASHSLPTDAHTHAHNPRTGHSPPPSDAHSTGSLTVRPAFLNSQQSTLRPLRAGLLPTWRLAQAQQAEGRKSSWQETDSNTARPAGLPHWISNSGGVRQVDEVDAEMCVLCGRERGRSEVTIKQFQLGAGIAGLMAGVEGGGEEKEGEKDDGLGRWMVCKDTASCDAAVKQAFLDEDEQ</sequence>
<dbReference type="RefSeq" id="XP_052941514.1">
    <property type="nucleotide sequence ID" value="XM_053091538.1"/>
</dbReference>
<keyword evidence="3" id="KW-1185">Reference proteome</keyword>
<comment type="caution">
    <text evidence="2">The sequence shown here is derived from an EMBL/GenBank/DDBJ whole genome shotgun (WGS) entry which is preliminary data.</text>
</comment>
<gene>
    <name evidence="2" type="ORF">MKK02DRAFT_41364</name>
</gene>
<dbReference type="EMBL" id="JAKWFO010000016">
    <property type="protein sequence ID" value="KAI9631737.1"/>
    <property type="molecule type" value="Genomic_DNA"/>
</dbReference>
<proteinExistence type="predicted"/>
<feature type="region of interest" description="Disordered" evidence="1">
    <location>
        <begin position="1"/>
        <end position="32"/>
    </location>
</feature>
<name>A0AA38LPA8_9TREE</name>
<dbReference type="AlphaFoldDB" id="A0AA38LPA8"/>
<organism evidence="2 3">
    <name type="scientific">Dioszegia hungarica</name>
    <dbReference type="NCBI Taxonomy" id="4972"/>
    <lineage>
        <taxon>Eukaryota</taxon>
        <taxon>Fungi</taxon>
        <taxon>Dikarya</taxon>
        <taxon>Basidiomycota</taxon>
        <taxon>Agaricomycotina</taxon>
        <taxon>Tremellomycetes</taxon>
        <taxon>Tremellales</taxon>
        <taxon>Bulleribasidiaceae</taxon>
        <taxon>Dioszegia</taxon>
    </lineage>
</organism>
<dbReference type="GeneID" id="77730743"/>
<feature type="region of interest" description="Disordered" evidence="1">
    <location>
        <begin position="72"/>
        <end position="114"/>
    </location>
</feature>
<reference evidence="2" key="1">
    <citation type="journal article" date="2022" name="G3 (Bethesda)">
        <title>High quality genome of the basidiomycete yeast Dioszegia hungarica PDD-24b-2 isolated from cloud water.</title>
        <authorList>
            <person name="Jarrige D."/>
            <person name="Haridas S."/>
            <person name="Bleykasten-Grosshans C."/>
            <person name="Joly M."/>
            <person name="Nadalig T."/>
            <person name="Sancelme M."/>
            <person name="Vuilleumier S."/>
            <person name="Grigoriev I.V."/>
            <person name="Amato P."/>
            <person name="Bringel F."/>
        </authorList>
    </citation>
    <scope>NUCLEOTIDE SEQUENCE</scope>
    <source>
        <strain evidence="2">PDD-24b-2</strain>
    </source>
</reference>
<feature type="region of interest" description="Disordered" evidence="1">
    <location>
        <begin position="144"/>
        <end position="171"/>
    </location>
</feature>
<evidence type="ECO:0000313" key="3">
    <source>
        <dbReference type="Proteomes" id="UP001164286"/>
    </source>
</evidence>
<accession>A0AA38LPA8</accession>
<evidence type="ECO:0000256" key="1">
    <source>
        <dbReference type="SAM" id="MobiDB-lite"/>
    </source>
</evidence>